<dbReference type="OrthoDB" id="9803333at2"/>
<dbReference type="InterPro" id="IPR002347">
    <property type="entry name" value="SDR_fam"/>
</dbReference>
<evidence type="ECO:0000313" key="4">
    <source>
        <dbReference type="Proteomes" id="UP000004162"/>
    </source>
</evidence>
<protein>
    <submittedName>
        <fullName evidence="3">Short-chain dehydrogenase/reductase SDR</fullName>
    </submittedName>
</protein>
<comment type="caution">
    <text evidence="3">The sequence shown here is derived from an EMBL/GenBank/DDBJ whole genome shotgun (WGS) entry which is preliminary data.</text>
</comment>
<accession>Q0YUK6</accession>
<dbReference type="EMBL" id="AASE01000001">
    <property type="protein sequence ID" value="EAT60025.1"/>
    <property type="molecule type" value="Genomic_DNA"/>
</dbReference>
<dbReference type="SUPFAM" id="SSF51735">
    <property type="entry name" value="NAD(P)-binding Rossmann-fold domains"/>
    <property type="match status" value="1"/>
</dbReference>
<organism evidence="3 4">
    <name type="scientific">Chlorobium ferrooxidans DSM 13031</name>
    <dbReference type="NCBI Taxonomy" id="377431"/>
    <lineage>
        <taxon>Bacteria</taxon>
        <taxon>Pseudomonadati</taxon>
        <taxon>Chlorobiota</taxon>
        <taxon>Chlorobiia</taxon>
        <taxon>Chlorobiales</taxon>
        <taxon>Chlorobiaceae</taxon>
        <taxon>Chlorobium/Pelodictyon group</taxon>
        <taxon>Chlorobium</taxon>
    </lineage>
</organism>
<dbReference type="Gene3D" id="3.40.50.720">
    <property type="entry name" value="NAD(P)-binding Rossmann-like Domain"/>
    <property type="match status" value="1"/>
</dbReference>
<evidence type="ECO:0000313" key="3">
    <source>
        <dbReference type="EMBL" id="EAT60025.1"/>
    </source>
</evidence>
<dbReference type="InterPro" id="IPR036291">
    <property type="entry name" value="NAD(P)-bd_dom_sf"/>
</dbReference>
<comment type="similarity">
    <text evidence="1 2">Belongs to the short-chain dehydrogenases/reductases (SDR) family.</text>
</comment>
<dbReference type="PANTHER" id="PTHR43943:SF2">
    <property type="entry name" value="DEHYDROGENASE_REDUCTASE 4"/>
    <property type="match status" value="1"/>
</dbReference>
<dbReference type="PRINTS" id="PR00081">
    <property type="entry name" value="GDHRDH"/>
</dbReference>
<evidence type="ECO:0000256" key="1">
    <source>
        <dbReference type="ARBA" id="ARBA00006484"/>
    </source>
</evidence>
<dbReference type="Pfam" id="PF00106">
    <property type="entry name" value="adh_short"/>
    <property type="match status" value="1"/>
</dbReference>
<sequence>MGLLDERVAVITGSTRGIGKAIAHEFVREGAKVVITSASKSNIDAAVAEFPKDCAYGCVCNVVSLSEMEHLLKAAVERFGRVDCFINNAGISDPFGSITDSDPEVWGRVVDTNLKGTYNGTRAAIGYFLRENRKGKVINMAGSGTDRSSNTPWISAYGSTKAAIARFTYAVAEEYRHTGIAVMLLHPGLVRTGMVSAEHPTPELLRQLATFNTILDIFAQPPSVAAKLAVKLASAWSDTKTGIYLSALDGRRKKWLLLTYPFRKILHRIDCRTW</sequence>
<gene>
    <name evidence="3" type="ORF">CferDRAFT_2032</name>
</gene>
<reference evidence="3 4" key="1">
    <citation type="submission" date="2006-07" db="EMBL/GenBank/DDBJ databases">
        <title>Annotation of the draft genome assembly of Chlorobium ferroxidans DSM 13031.</title>
        <authorList>
            <consortium name="US DOE Joint Genome Institute (JGI-ORNL)"/>
            <person name="Larimer F."/>
            <person name="Land M."/>
            <person name="Hauser L."/>
        </authorList>
    </citation>
    <scope>NUCLEOTIDE SEQUENCE [LARGE SCALE GENOMIC DNA]</scope>
    <source>
        <strain evidence="3 4">DSM 13031</strain>
    </source>
</reference>
<dbReference type="Proteomes" id="UP000004162">
    <property type="component" value="Unassembled WGS sequence"/>
</dbReference>
<dbReference type="FunFam" id="3.40.50.720:FF:000084">
    <property type="entry name" value="Short-chain dehydrogenase reductase"/>
    <property type="match status" value="1"/>
</dbReference>
<evidence type="ECO:0000256" key="2">
    <source>
        <dbReference type="RuleBase" id="RU000363"/>
    </source>
</evidence>
<dbReference type="AlphaFoldDB" id="Q0YUK6"/>
<reference evidence="3 4" key="2">
    <citation type="submission" date="2006-07" db="EMBL/GenBank/DDBJ databases">
        <title>Sequencing of the draft genome and assembly of Chlorobium ferroxidans DSM 13031.</title>
        <authorList>
            <consortium name="US DOE Joint Genome Institute (JGI-PGF)"/>
            <person name="Copeland A."/>
            <person name="Lucas S."/>
            <person name="Lapidus A."/>
            <person name="Barry K."/>
            <person name="Glavina del Rio T."/>
            <person name="Dalin E."/>
            <person name="Tice H."/>
            <person name="Bruce D."/>
            <person name="Pitluck S."/>
            <person name="Richardson P."/>
        </authorList>
    </citation>
    <scope>NUCLEOTIDE SEQUENCE [LARGE SCALE GENOMIC DNA]</scope>
    <source>
        <strain evidence="3 4">DSM 13031</strain>
    </source>
</reference>
<dbReference type="PANTHER" id="PTHR43943">
    <property type="entry name" value="DEHYDROGENASE/REDUCTASE (SDR FAMILY) MEMBER 4"/>
    <property type="match status" value="1"/>
</dbReference>
<proteinExistence type="inferred from homology"/>
<dbReference type="CDD" id="cd05233">
    <property type="entry name" value="SDR_c"/>
    <property type="match status" value="1"/>
</dbReference>
<name>Q0YUK6_9CHLB</name>
<dbReference type="RefSeq" id="WP_006365299.1">
    <property type="nucleotide sequence ID" value="NZ_AASE01000001.1"/>
</dbReference>
<keyword evidence="4" id="KW-1185">Reference proteome</keyword>
<dbReference type="PRINTS" id="PR00080">
    <property type="entry name" value="SDRFAMILY"/>
</dbReference>